<feature type="chain" id="PRO_5009522470" description="Right handed beta helix domain-containing protein" evidence="1">
    <location>
        <begin position="27"/>
        <end position="441"/>
    </location>
</feature>
<dbReference type="InterPro" id="IPR012334">
    <property type="entry name" value="Pectin_lyas_fold"/>
</dbReference>
<evidence type="ECO:0000256" key="1">
    <source>
        <dbReference type="SAM" id="SignalP"/>
    </source>
</evidence>
<dbReference type="Gene3D" id="2.160.20.10">
    <property type="entry name" value="Single-stranded right-handed beta-helix, Pectin lyase-like"/>
    <property type="match status" value="1"/>
</dbReference>
<dbReference type="Pfam" id="PF13229">
    <property type="entry name" value="Beta_helix"/>
    <property type="match status" value="1"/>
</dbReference>
<evidence type="ECO:0000313" key="4">
    <source>
        <dbReference type="EMBL" id="OGF99273.1"/>
    </source>
</evidence>
<gene>
    <name evidence="4" type="ORF">A2Z86_01835</name>
</gene>
<accession>A0A1F5YGL2</accession>
<proteinExistence type="predicted"/>
<dbReference type="Pfam" id="PF12708">
    <property type="entry name" value="Pect-lyase_RHGA_epim"/>
    <property type="match status" value="1"/>
</dbReference>
<dbReference type="SMART" id="SM00710">
    <property type="entry name" value="PbH1"/>
    <property type="match status" value="3"/>
</dbReference>
<evidence type="ECO:0000313" key="5">
    <source>
        <dbReference type="Proteomes" id="UP000176992"/>
    </source>
</evidence>
<evidence type="ECO:0008006" key="6">
    <source>
        <dbReference type="Google" id="ProtNLM"/>
    </source>
</evidence>
<keyword evidence="1" id="KW-0732">Signal</keyword>
<protein>
    <recommendedName>
        <fullName evidence="6">Right handed beta helix domain-containing protein</fullName>
    </recommendedName>
</protein>
<dbReference type="InterPro" id="IPR011050">
    <property type="entry name" value="Pectin_lyase_fold/virulence"/>
</dbReference>
<dbReference type="Proteomes" id="UP000176992">
    <property type="component" value="Unassembled WGS sequence"/>
</dbReference>
<sequence length="441" mass="47167">MKKLCPADWPLFLLLASFLIAGSAPAAALTVNAADFHKPGSPTAGLQEAVDALPAAGGTVFIPAGTYEISRSVILRSGVQLRGEGEHTVIARSDACLQVPLKALAKKGEKQVTVVSASGFKAGAEITVRSDSSYGWWCTHPIITRISGDVLYLDRELTHDYDPAAGGLVNNLFPAFYANEAELIRIEDLVIDGRMEKREGFENDFTLSAVHFRDVRDARVARVHVKRYPADGISVQIGDNVTVTDCLSEHNLGHGYHPGTGVTSGSWTNNVGRFNGWDGLYFCHRVRHTTVSGNRFHDNGWNGIGGLGEGGEGGDRYNVVSGNFCSNNAQSGIQCYGGGNNIVVNNVCENNSKGEPGRWPGILVENTFSSVISGNRCLDFQMPDSAKTQGWGILVTGSSRDNVITGNILSGHSKGGLGGEVLDRNTLADNNTLPEHQPAEM</sequence>
<feature type="signal peptide" evidence="1">
    <location>
        <begin position="1"/>
        <end position="26"/>
    </location>
</feature>
<dbReference type="InterPro" id="IPR039448">
    <property type="entry name" value="Beta_helix"/>
</dbReference>
<feature type="domain" description="Right handed beta helix" evidence="3">
    <location>
        <begin position="267"/>
        <end position="431"/>
    </location>
</feature>
<name>A0A1F5YGL2_9BACT</name>
<organism evidence="4 5">
    <name type="scientific">Candidatus Glassbacteria bacterium GWA2_58_10</name>
    <dbReference type="NCBI Taxonomy" id="1817865"/>
    <lineage>
        <taxon>Bacteria</taxon>
        <taxon>Candidatus Glassiibacteriota</taxon>
    </lineage>
</organism>
<dbReference type="InterPro" id="IPR006626">
    <property type="entry name" value="PbH1"/>
</dbReference>
<comment type="caution">
    <text evidence="4">The sequence shown here is derived from an EMBL/GenBank/DDBJ whole genome shotgun (WGS) entry which is preliminary data.</text>
</comment>
<evidence type="ECO:0000259" key="3">
    <source>
        <dbReference type="Pfam" id="PF13229"/>
    </source>
</evidence>
<reference evidence="4 5" key="1">
    <citation type="journal article" date="2016" name="Nat. Commun.">
        <title>Thousands of microbial genomes shed light on interconnected biogeochemical processes in an aquifer system.</title>
        <authorList>
            <person name="Anantharaman K."/>
            <person name="Brown C.T."/>
            <person name="Hug L.A."/>
            <person name="Sharon I."/>
            <person name="Castelle C.J."/>
            <person name="Probst A.J."/>
            <person name="Thomas B.C."/>
            <person name="Singh A."/>
            <person name="Wilkins M.J."/>
            <person name="Karaoz U."/>
            <person name="Brodie E.L."/>
            <person name="Williams K.H."/>
            <person name="Hubbard S.S."/>
            <person name="Banfield J.F."/>
        </authorList>
    </citation>
    <scope>NUCLEOTIDE SEQUENCE [LARGE SCALE GENOMIC DNA]</scope>
</reference>
<dbReference type="InterPro" id="IPR024535">
    <property type="entry name" value="RHGA/B-epi-like_pectate_lyase"/>
</dbReference>
<dbReference type="SUPFAM" id="SSF51126">
    <property type="entry name" value="Pectin lyase-like"/>
    <property type="match status" value="1"/>
</dbReference>
<dbReference type="AlphaFoldDB" id="A0A1F5YGL2"/>
<evidence type="ECO:0000259" key="2">
    <source>
        <dbReference type="Pfam" id="PF12708"/>
    </source>
</evidence>
<dbReference type="EMBL" id="MFIV01000032">
    <property type="protein sequence ID" value="OGF99273.1"/>
    <property type="molecule type" value="Genomic_DNA"/>
</dbReference>
<feature type="domain" description="Rhamnogalacturonase A/B/Epimerase-like pectate lyase" evidence="2">
    <location>
        <begin position="43"/>
        <end position="94"/>
    </location>
</feature>